<name>A0ACC1IKL7_9FUNG</name>
<accession>A0ACC1IKL7</accession>
<sequence length="750" mass="83365">MVAALNSDLFARTVTDKINNALYRQVYNFRHKQLALLTRLVLIYARYQKPIQRSIVALICLALAERLHKMVRLVTSTTERKSTNSSNKGGASAAGTPRRGGAQLDKQFFDNLRRLVSIVVPGVASQECAMLAAHTVLLVFRTFLSVAVAALDGQIVSALVRLQGREFLWGIARWMGMAVPATLTNSLLTYLQSILAIKFRQNLTEHVHKKYLGGNTYYAVGNLDDRVRNADQLIAVDIRKFSDSLAALYFNLAKPTLDALVYNVQLARSLGVESLFGIMVIIQASMAMMRALAPPFGQLVAQEQRLEGDFHFAHARLIEHAEEIALFRGHEAEKLTIAHRYTRLVRHVNRIVRLNVFYSMLEDFVVKYFWGAAGLVACAAPVFAKRLPGATAAVAPAATAAAASSGDLGSRTRDFITNRRLLLSGSDALGRMMYSYKEIVELAGYTERVTDLLTVLDDVVEGQYTKTKVGTAAALSEKSPAARGPDIVSQRGRVVESPDDVEFIGVPIVSPNGDVLINSLSFHVTPGRHLLIVGPNGCGKSSMFRILGGLWPVYGGTVRKPSMRQIFYIPQRPYLPIGTLRDQLIYPDTVADMAARGTTDAQLLDILEVVQLRHVVEREGGWDAVKLWKDALSGGDKQRIAMARLFYHRPQYAIMDECTSAVSMDIERAMYTHATELGITLMTVSHRQSLWQYHNYILQYDGQGGYMFSKLDPERRIALVEEKQNIEQQLADIKDLEARLQDLEMQAAAY</sequence>
<dbReference type="EMBL" id="JANBPG010000471">
    <property type="protein sequence ID" value="KAJ1896235.1"/>
    <property type="molecule type" value="Genomic_DNA"/>
</dbReference>
<comment type="caution">
    <text evidence="1">The sequence shown here is derived from an EMBL/GenBank/DDBJ whole genome shotgun (WGS) entry which is preliminary data.</text>
</comment>
<proteinExistence type="predicted"/>
<reference evidence="1" key="1">
    <citation type="submission" date="2022-07" db="EMBL/GenBank/DDBJ databases">
        <title>Phylogenomic reconstructions and comparative analyses of Kickxellomycotina fungi.</title>
        <authorList>
            <person name="Reynolds N.K."/>
            <person name="Stajich J.E."/>
            <person name="Barry K."/>
            <person name="Grigoriev I.V."/>
            <person name="Crous P."/>
            <person name="Smith M.E."/>
        </authorList>
    </citation>
    <scope>NUCLEOTIDE SEQUENCE</scope>
    <source>
        <strain evidence="1">Benny 63K</strain>
    </source>
</reference>
<evidence type="ECO:0000313" key="1">
    <source>
        <dbReference type="EMBL" id="KAJ1896235.1"/>
    </source>
</evidence>
<gene>
    <name evidence="1" type="primary">PXA2</name>
    <name evidence="1" type="ORF">LPJ66_004112</name>
</gene>
<evidence type="ECO:0000313" key="2">
    <source>
        <dbReference type="Proteomes" id="UP001150581"/>
    </source>
</evidence>
<dbReference type="Proteomes" id="UP001150581">
    <property type="component" value="Unassembled WGS sequence"/>
</dbReference>
<protein>
    <submittedName>
        <fullName evidence="1">ATP-binding cassette long-chain fatty acid transporter pxa2</fullName>
    </submittedName>
</protein>
<keyword evidence="1" id="KW-0547">Nucleotide-binding</keyword>
<keyword evidence="1" id="KW-0067">ATP-binding</keyword>
<keyword evidence="2" id="KW-1185">Reference proteome</keyword>
<organism evidence="1 2">
    <name type="scientific">Kickxella alabastrina</name>
    <dbReference type="NCBI Taxonomy" id="61397"/>
    <lineage>
        <taxon>Eukaryota</taxon>
        <taxon>Fungi</taxon>
        <taxon>Fungi incertae sedis</taxon>
        <taxon>Zoopagomycota</taxon>
        <taxon>Kickxellomycotina</taxon>
        <taxon>Kickxellomycetes</taxon>
        <taxon>Kickxellales</taxon>
        <taxon>Kickxellaceae</taxon>
        <taxon>Kickxella</taxon>
    </lineage>
</organism>